<evidence type="ECO:0000313" key="2">
    <source>
        <dbReference type="Proteomes" id="UP000294933"/>
    </source>
</evidence>
<accession>A0A4Y7QJE8</accession>
<proteinExistence type="predicted"/>
<dbReference type="EMBL" id="ML170158">
    <property type="protein sequence ID" value="TDL27774.1"/>
    <property type="molecule type" value="Genomic_DNA"/>
</dbReference>
<name>A0A4Y7QJE8_9AGAM</name>
<reference evidence="1 2" key="1">
    <citation type="submission" date="2018-06" db="EMBL/GenBank/DDBJ databases">
        <title>A transcriptomic atlas of mushroom development highlights an independent origin of complex multicellularity.</title>
        <authorList>
            <consortium name="DOE Joint Genome Institute"/>
            <person name="Krizsan K."/>
            <person name="Almasi E."/>
            <person name="Merenyi Z."/>
            <person name="Sahu N."/>
            <person name="Viragh M."/>
            <person name="Koszo T."/>
            <person name="Mondo S."/>
            <person name="Kiss B."/>
            <person name="Balint B."/>
            <person name="Kues U."/>
            <person name="Barry K."/>
            <person name="Hegedus J.C."/>
            <person name="Henrissat B."/>
            <person name="Johnson J."/>
            <person name="Lipzen A."/>
            <person name="Ohm R."/>
            <person name="Nagy I."/>
            <person name="Pangilinan J."/>
            <person name="Yan J."/>
            <person name="Xiong Y."/>
            <person name="Grigoriev I.V."/>
            <person name="Hibbett D.S."/>
            <person name="Nagy L.G."/>
        </authorList>
    </citation>
    <scope>NUCLEOTIDE SEQUENCE [LARGE SCALE GENOMIC DNA]</scope>
    <source>
        <strain evidence="1 2">SZMC22713</strain>
    </source>
</reference>
<evidence type="ECO:0000313" key="1">
    <source>
        <dbReference type="EMBL" id="TDL27774.1"/>
    </source>
</evidence>
<protein>
    <submittedName>
        <fullName evidence="1">Uncharacterized protein</fullName>
    </submittedName>
</protein>
<dbReference type="Proteomes" id="UP000294933">
    <property type="component" value="Unassembled WGS sequence"/>
</dbReference>
<gene>
    <name evidence="1" type="ORF">BD410DRAFT_781668</name>
</gene>
<sequence length="117" mass="12519">MTKAAVLVVCGVASYHAHHALGLEFSELDALMSAILFSVAISDITLLRIHSALPVTSVHRNSSGGLVNIPSRSGRSKSVSILYAFLSAAICIARLSQNIASHLLEHCTYVCTRNHSF</sequence>
<dbReference type="VEuPathDB" id="FungiDB:BD410DRAFT_781668"/>
<organism evidence="1 2">
    <name type="scientific">Rickenella mellea</name>
    <dbReference type="NCBI Taxonomy" id="50990"/>
    <lineage>
        <taxon>Eukaryota</taxon>
        <taxon>Fungi</taxon>
        <taxon>Dikarya</taxon>
        <taxon>Basidiomycota</taxon>
        <taxon>Agaricomycotina</taxon>
        <taxon>Agaricomycetes</taxon>
        <taxon>Hymenochaetales</taxon>
        <taxon>Rickenellaceae</taxon>
        <taxon>Rickenella</taxon>
    </lineage>
</organism>
<dbReference type="AlphaFoldDB" id="A0A4Y7QJE8"/>
<keyword evidence="2" id="KW-1185">Reference proteome</keyword>